<comment type="caution">
    <text evidence="1">The sequence shown here is derived from an EMBL/GenBank/DDBJ whole genome shotgun (WGS) entry which is preliminary data.</text>
</comment>
<protein>
    <submittedName>
        <fullName evidence="1">Uncharacterized protein</fullName>
    </submittedName>
</protein>
<dbReference type="Proteomes" id="UP001054945">
    <property type="component" value="Unassembled WGS sequence"/>
</dbReference>
<gene>
    <name evidence="1" type="ORF">CEXT_276131</name>
</gene>
<sequence length="160" mass="18170">MTFWGAESDILYPITPPSPTPTHTENGCRRCEYHTRTREQTVLLHFSVASHYYVLLSWVVKKDPNLFLALNRRAHHLEHRANFVITVSLPQSITARDGGRTFLPPFPGGYSLNPRKPAPNPVIRFSATREADEGALRMEDKRKSFPVNRSLVVSQENLGC</sequence>
<dbReference type="EMBL" id="BPLR01016657">
    <property type="protein sequence ID" value="GIY85418.1"/>
    <property type="molecule type" value="Genomic_DNA"/>
</dbReference>
<evidence type="ECO:0000313" key="2">
    <source>
        <dbReference type="Proteomes" id="UP001054945"/>
    </source>
</evidence>
<keyword evidence="2" id="KW-1185">Reference proteome</keyword>
<evidence type="ECO:0000313" key="1">
    <source>
        <dbReference type="EMBL" id="GIY85418.1"/>
    </source>
</evidence>
<name>A0AAV4WT02_CAEEX</name>
<reference evidence="1 2" key="1">
    <citation type="submission" date="2021-06" db="EMBL/GenBank/DDBJ databases">
        <title>Caerostris extrusa draft genome.</title>
        <authorList>
            <person name="Kono N."/>
            <person name="Arakawa K."/>
        </authorList>
    </citation>
    <scope>NUCLEOTIDE SEQUENCE [LARGE SCALE GENOMIC DNA]</scope>
</reference>
<proteinExistence type="predicted"/>
<dbReference type="AlphaFoldDB" id="A0AAV4WT02"/>
<accession>A0AAV4WT02</accession>
<organism evidence="1 2">
    <name type="scientific">Caerostris extrusa</name>
    <name type="common">Bark spider</name>
    <name type="synonym">Caerostris bankana</name>
    <dbReference type="NCBI Taxonomy" id="172846"/>
    <lineage>
        <taxon>Eukaryota</taxon>
        <taxon>Metazoa</taxon>
        <taxon>Ecdysozoa</taxon>
        <taxon>Arthropoda</taxon>
        <taxon>Chelicerata</taxon>
        <taxon>Arachnida</taxon>
        <taxon>Araneae</taxon>
        <taxon>Araneomorphae</taxon>
        <taxon>Entelegynae</taxon>
        <taxon>Araneoidea</taxon>
        <taxon>Araneidae</taxon>
        <taxon>Caerostris</taxon>
    </lineage>
</organism>